<keyword evidence="2" id="KW-1185">Reference proteome</keyword>
<name>A0ABS5R798_9HYPH</name>
<comment type="caution">
    <text evidence="1">The sequence shown here is derived from an EMBL/GenBank/DDBJ whole genome shotgun (WGS) entry which is preliminary data.</text>
</comment>
<evidence type="ECO:0008006" key="3">
    <source>
        <dbReference type="Google" id="ProtNLM"/>
    </source>
</evidence>
<evidence type="ECO:0000313" key="1">
    <source>
        <dbReference type="EMBL" id="MBS9476684.1"/>
    </source>
</evidence>
<sequence>MQVAPNAYQIETNAGGLIFMGQAGPQALKRAAELTIAKGYTHFRLAGAGIETGSQVTGIIPGQTRAQATVVGNTVYGSAYTAPATVVRGPTERVTATVLMFHSTDPEAEGAFDAAQVLKGDAG</sequence>
<dbReference type="EMBL" id="JAHCQH010000015">
    <property type="protein sequence ID" value="MBS9476684.1"/>
    <property type="molecule type" value="Genomic_DNA"/>
</dbReference>
<gene>
    <name evidence="1" type="ORF">KIP89_06160</name>
</gene>
<dbReference type="RefSeq" id="WP_213754543.1">
    <property type="nucleotide sequence ID" value="NZ_JAHCQH010000015.1"/>
</dbReference>
<protein>
    <recommendedName>
        <fullName evidence="3">DUF2190 domain-containing protein</fullName>
    </recommendedName>
</protein>
<proteinExistence type="predicted"/>
<dbReference type="Proteomes" id="UP001166585">
    <property type="component" value="Unassembled WGS sequence"/>
</dbReference>
<reference evidence="1" key="1">
    <citation type="submission" date="2021-05" db="EMBL/GenBank/DDBJ databases">
        <authorList>
            <person name="Sun Q."/>
            <person name="Inoue M."/>
        </authorList>
    </citation>
    <scope>NUCLEOTIDE SEQUENCE</scope>
    <source>
        <strain evidence="1">VKM B-3255</strain>
    </source>
</reference>
<organism evidence="1 2">
    <name type="scientific">Ancylobacter radicis</name>
    <dbReference type="NCBI Taxonomy" id="2836179"/>
    <lineage>
        <taxon>Bacteria</taxon>
        <taxon>Pseudomonadati</taxon>
        <taxon>Pseudomonadota</taxon>
        <taxon>Alphaproteobacteria</taxon>
        <taxon>Hyphomicrobiales</taxon>
        <taxon>Xanthobacteraceae</taxon>
        <taxon>Ancylobacter</taxon>
    </lineage>
</organism>
<evidence type="ECO:0000313" key="2">
    <source>
        <dbReference type="Proteomes" id="UP001166585"/>
    </source>
</evidence>
<accession>A0ABS5R798</accession>